<evidence type="ECO:0000256" key="3">
    <source>
        <dbReference type="ARBA" id="ARBA00023157"/>
    </source>
</evidence>
<evidence type="ECO:0000256" key="2">
    <source>
        <dbReference type="ARBA" id="ARBA00022737"/>
    </source>
</evidence>
<dbReference type="InterPro" id="IPR011936">
    <property type="entry name" value="Myxo_disulph_rpt"/>
</dbReference>
<gene>
    <name evidence="4" type="ORF">PSON_ATCC_30995.1.T1020004</name>
</gene>
<evidence type="ECO:0000313" key="5">
    <source>
        <dbReference type="Proteomes" id="UP000692954"/>
    </source>
</evidence>
<evidence type="ECO:0000256" key="1">
    <source>
        <dbReference type="ARBA" id="ARBA00022729"/>
    </source>
</evidence>
<reference evidence="4" key="1">
    <citation type="submission" date="2021-01" db="EMBL/GenBank/DDBJ databases">
        <authorList>
            <consortium name="Genoscope - CEA"/>
            <person name="William W."/>
        </authorList>
    </citation>
    <scope>NUCLEOTIDE SEQUENCE</scope>
</reference>
<accession>A0A8S1QEG8</accession>
<protein>
    <submittedName>
        <fullName evidence="4">Uncharacterized protein</fullName>
    </submittedName>
</protein>
<sequence>MFRLQIRLEFVENDQYCVQICGDLQITQLEECDDGNNIPYDGCHLCKYSCPLNCEICSFGECLECKIKYQLSLNKKYCQPFCYNGIQITHNIFDKQSNNQLEIINICQQRCLIEFNLCIDDKCLHAMKDGNFKIINVSKFVEMDQMLLIQIELCDDGNYNDGDGCYDCQFECIEAM</sequence>
<dbReference type="NCBIfam" id="TIGR02232">
    <property type="entry name" value="myxo_disulf_rpt"/>
    <property type="match status" value="1"/>
</dbReference>
<dbReference type="Proteomes" id="UP000692954">
    <property type="component" value="Unassembled WGS sequence"/>
</dbReference>
<dbReference type="AlphaFoldDB" id="A0A8S1QEG8"/>
<dbReference type="Pfam" id="PF13948">
    <property type="entry name" value="DUF4215"/>
    <property type="match status" value="2"/>
</dbReference>
<keyword evidence="3" id="KW-1015">Disulfide bond</keyword>
<comment type="caution">
    <text evidence="4">The sequence shown here is derived from an EMBL/GenBank/DDBJ whole genome shotgun (WGS) entry which is preliminary data.</text>
</comment>
<name>A0A8S1QEG8_9CILI</name>
<dbReference type="PANTHER" id="PTHR39767:SF2">
    <property type="entry name" value="CHROMOSOME UNDETERMINED SCAFFOLD_1, WHOLE GENOME SHOTGUN SEQUENCE"/>
    <property type="match status" value="1"/>
</dbReference>
<evidence type="ECO:0000313" key="4">
    <source>
        <dbReference type="EMBL" id="CAD8112910.1"/>
    </source>
</evidence>
<proteinExistence type="predicted"/>
<dbReference type="EMBL" id="CAJJDN010000102">
    <property type="protein sequence ID" value="CAD8112910.1"/>
    <property type="molecule type" value="Genomic_DNA"/>
</dbReference>
<keyword evidence="1" id="KW-0732">Signal</keyword>
<organism evidence="4 5">
    <name type="scientific">Paramecium sonneborni</name>
    <dbReference type="NCBI Taxonomy" id="65129"/>
    <lineage>
        <taxon>Eukaryota</taxon>
        <taxon>Sar</taxon>
        <taxon>Alveolata</taxon>
        <taxon>Ciliophora</taxon>
        <taxon>Intramacronucleata</taxon>
        <taxon>Oligohymenophorea</taxon>
        <taxon>Peniculida</taxon>
        <taxon>Parameciidae</taxon>
        <taxon>Paramecium</taxon>
    </lineage>
</organism>
<dbReference type="PANTHER" id="PTHR39767">
    <property type="entry name" value="CALCIUM/CALMODULIN-BINDING MEMBRANE PROTEIN PCM4-RELATED"/>
    <property type="match status" value="1"/>
</dbReference>
<keyword evidence="5" id="KW-1185">Reference proteome</keyword>
<keyword evidence="2" id="KW-0677">Repeat</keyword>